<keyword evidence="9" id="KW-1185">Reference proteome</keyword>
<organism evidence="8 9">
    <name type="scientific">Brevibacterium aurantiacum</name>
    <dbReference type="NCBI Taxonomy" id="273384"/>
    <lineage>
        <taxon>Bacteria</taxon>
        <taxon>Bacillati</taxon>
        <taxon>Actinomycetota</taxon>
        <taxon>Actinomycetes</taxon>
        <taxon>Micrococcales</taxon>
        <taxon>Brevibacteriaceae</taxon>
        <taxon>Brevibacterium</taxon>
    </lineage>
</organism>
<gene>
    <name evidence="8" type="ORF">FO013_02630</name>
</gene>
<dbReference type="RefSeq" id="WP_143921041.1">
    <property type="nucleotide sequence ID" value="NZ_VLTK01000002.1"/>
</dbReference>
<dbReference type="SUPFAM" id="SSF144091">
    <property type="entry name" value="Rhomboid-like"/>
    <property type="match status" value="1"/>
</dbReference>
<protein>
    <submittedName>
        <fullName evidence="8">Rhomboid family intramembrane serine protease</fullName>
    </submittedName>
</protein>
<evidence type="ECO:0000313" key="8">
    <source>
        <dbReference type="EMBL" id="TSI18486.1"/>
    </source>
</evidence>
<evidence type="ECO:0000256" key="3">
    <source>
        <dbReference type="ARBA" id="ARBA00022989"/>
    </source>
</evidence>
<proteinExistence type="predicted"/>
<dbReference type="InterPro" id="IPR035952">
    <property type="entry name" value="Rhomboid-like_sf"/>
</dbReference>
<name>A0A556CMH6_BREAU</name>
<comment type="subcellular location">
    <subcellularLocation>
        <location evidence="1">Membrane</location>
        <topology evidence="1">Multi-pass membrane protein</topology>
    </subcellularLocation>
</comment>
<feature type="transmembrane region" description="Helical" evidence="6">
    <location>
        <begin position="57"/>
        <end position="79"/>
    </location>
</feature>
<feature type="transmembrane region" description="Helical" evidence="6">
    <location>
        <begin position="102"/>
        <end position="125"/>
    </location>
</feature>
<keyword evidence="8" id="KW-0645">Protease</keyword>
<keyword evidence="4 6" id="KW-0472">Membrane</keyword>
<evidence type="ECO:0000256" key="6">
    <source>
        <dbReference type="SAM" id="Phobius"/>
    </source>
</evidence>
<dbReference type="PANTHER" id="PTHR43731:SF9">
    <property type="entry name" value="SLR1461 PROTEIN"/>
    <property type="match status" value="1"/>
</dbReference>
<feature type="compositionally biased region" description="Polar residues" evidence="5">
    <location>
        <begin position="20"/>
        <end position="30"/>
    </location>
</feature>
<sequence length="250" mass="27262">MSSNQSPRFTPEESQFIFGNGSTAPDSSRSGGRPPAGQPEVANLRTTVSRDHRLSRFVPVLILLAIMWAIEIVDTILPVDLDMFSLASWTPLSLYGVVTSPLLHSGFGHLMANTFPFLILGLCIAVEGARRFWLVTVITAVVSGLGAWLTTFPVGQHVVGASGIVFGFFAYLAVRTWFTEDVLRKIVYFAIGFFVFITYGASMIFGLLPQDNGISWQGHLFGFAGGILAAWLIHRKRPGSAAQKRPASKQ</sequence>
<keyword evidence="2 6" id="KW-0812">Transmembrane</keyword>
<evidence type="ECO:0000256" key="2">
    <source>
        <dbReference type="ARBA" id="ARBA00022692"/>
    </source>
</evidence>
<reference evidence="8 9" key="1">
    <citation type="submission" date="2019-07" db="EMBL/GenBank/DDBJ databases">
        <title>Draft genome sequence of Brevibacterium aurantiacum XU54 isolated from Xinjiang China.</title>
        <authorList>
            <person name="Xu X."/>
        </authorList>
    </citation>
    <scope>NUCLEOTIDE SEQUENCE [LARGE SCALE GENOMIC DNA]</scope>
    <source>
        <strain evidence="8 9">XU54</strain>
    </source>
</reference>
<evidence type="ECO:0000313" key="9">
    <source>
        <dbReference type="Proteomes" id="UP000316406"/>
    </source>
</evidence>
<feature type="transmembrane region" description="Helical" evidence="6">
    <location>
        <begin position="214"/>
        <end position="234"/>
    </location>
</feature>
<keyword evidence="3 6" id="KW-1133">Transmembrane helix</keyword>
<dbReference type="Pfam" id="PF01694">
    <property type="entry name" value="Rhomboid"/>
    <property type="match status" value="1"/>
</dbReference>
<dbReference type="EMBL" id="VLTK01000002">
    <property type="protein sequence ID" value="TSI18486.1"/>
    <property type="molecule type" value="Genomic_DNA"/>
</dbReference>
<feature type="domain" description="Peptidase S54 rhomboid" evidence="7">
    <location>
        <begin position="93"/>
        <end position="235"/>
    </location>
</feature>
<feature type="transmembrane region" description="Helical" evidence="6">
    <location>
        <begin position="132"/>
        <end position="149"/>
    </location>
</feature>
<evidence type="ECO:0000259" key="7">
    <source>
        <dbReference type="Pfam" id="PF01694"/>
    </source>
</evidence>
<dbReference type="Gene3D" id="1.20.1540.10">
    <property type="entry name" value="Rhomboid-like"/>
    <property type="match status" value="1"/>
</dbReference>
<dbReference type="AlphaFoldDB" id="A0A556CMH6"/>
<dbReference type="InterPro" id="IPR022764">
    <property type="entry name" value="Peptidase_S54_rhomboid_dom"/>
</dbReference>
<evidence type="ECO:0000256" key="4">
    <source>
        <dbReference type="ARBA" id="ARBA00023136"/>
    </source>
</evidence>
<feature type="transmembrane region" description="Helical" evidence="6">
    <location>
        <begin position="155"/>
        <end position="174"/>
    </location>
</feature>
<comment type="caution">
    <text evidence="8">The sequence shown here is derived from an EMBL/GenBank/DDBJ whole genome shotgun (WGS) entry which is preliminary data.</text>
</comment>
<dbReference type="GO" id="GO:0016020">
    <property type="term" value="C:membrane"/>
    <property type="evidence" value="ECO:0007669"/>
    <property type="project" value="UniProtKB-SubCell"/>
</dbReference>
<accession>A0A556CMH6</accession>
<feature type="region of interest" description="Disordered" evidence="5">
    <location>
        <begin position="1"/>
        <end position="41"/>
    </location>
</feature>
<evidence type="ECO:0000256" key="1">
    <source>
        <dbReference type="ARBA" id="ARBA00004141"/>
    </source>
</evidence>
<dbReference type="PANTHER" id="PTHR43731">
    <property type="entry name" value="RHOMBOID PROTEASE"/>
    <property type="match status" value="1"/>
</dbReference>
<evidence type="ECO:0000256" key="5">
    <source>
        <dbReference type="SAM" id="MobiDB-lite"/>
    </source>
</evidence>
<dbReference type="InterPro" id="IPR050925">
    <property type="entry name" value="Rhomboid_protease_S54"/>
</dbReference>
<dbReference type="OrthoDB" id="465874at2"/>
<dbReference type="Proteomes" id="UP000316406">
    <property type="component" value="Unassembled WGS sequence"/>
</dbReference>
<keyword evidence="8" id="KW-0378">Hydrolase</keyword>
<dbReference type="GO" id="GO:0006508">
    <property type="term" value="P:proteolysis"/>
    <property type="evidence" value="ECO:0007669"/>
    <property type="project" value="UniProtKB-KW"/>
</dbReference>
<feature type="transmembrane region" description="Helical" evidence="6">
    <location>
        <begin position="186"/>
        <end position="208"/>
    </location>
</feature>
<dbReference type="GO" id="GO:0004252">
    <property type="term" value="F:serine-type endopeptidase activity"/>
    <property type="evidence" value="ECO:0007669"/>
    <property type="project" value="InterPro"/>
</dbReference>